<name>A0A1A9I194_9BACT</name>
<keyword evidence="1" id="KW-1133">Transmembrane helix</keyword>
<sequence length="72" mass="7926">MLYISAEPSHFLVGFHKPEHQFLNEEWIATMFTGILGHLSLTGTHKSVAFMLIGMIIFLTVIPGAAEGSLIL</sequence>
<proteinExistence type="predicted"/>
<evidence type="ECO:0000256" key="1">
    <source>
        <dbReference type="SAM" id="Phobius"/>
    </source>
</evidence>
<dbReference type="AlphaFoldDB" id="A0A1A9I194"/>
<protein>
    <submittedName>
        <fullName evidence="2">Uncharacterized protein</fullName>
    </submittedName>
</protein>
<evidence type="ECO:0000313" key="3">
    <source>
        <dbReference type="Proteomes" id="UP000077667"/>
    </source>
</evidence>
<feature type="transmembrane region" description="Helical" evidence="1">
    <location>
        <begin position="48"/>
        <end position="66"/>
    </location>
</feature>
<evidence type="ECO:0000313" key="2">
    <source>
        <dbReference type="EMBL" id="ANH81437.1"/>
    </source>
</evidence>
<keyword evidence="3" id="KW-1185">Reference proteome</keyword>
<dbReference type="EMBL" id="CP015772">
    <property type="protein sequence ID" value="ANH81437.1"/>
    <property type="molecule type" value="Genomic_DNA"/>
</dbReference>
<keyword evidence="1" id="KW-0812">Transmembrane</keyword>
<keyword evidence="1" id="KW-0472">Membrane</keyword>
<accession>A0A1A9I194</accession>
<dbReference type="KEGG" id="nia:A8C56_11005"/>
<reference evidence="2 3" key="1">
    <citation type="submission" date="2016-05" db="EMBL/GenBank/DDBJ databases">
        <title>Niabella ginsenosidivorans BS26 whole genome sequencing.</title>
        <authorList>
            <person name="Im W.T."/>
            <person name="Siddiqi M.Z."/>
        </authorList>
    </citation>
    <scope>NUCLEOTIDE SEQUENCE [LARGE SCALE GENOMIC DNA]</scope>
    <source>
        <strain evidence="2 3">BS26</strain>
    </source>
</reference>
<organism evidence="2 3">
    <name type="scientific">Niabella ginsenosidivorans</name>
    <dbReference type="NCBI Taxonomy" id="1176587"/>
    <lineage>
        <taxon>Bacteria</taxon>
        <taxon>Pseudomonadati</taxon>
        <taxon>Bacteroidota</taxon>
        <taxon>Chitinophagia</taxon>
        <taxon>Chitinophagales</taxon>
        <taxon>Chitinophagaceae</taxon>
        <taxon>Niabella</taxon>
    </lineage>
</organism>
<gene>
    <name evidence="2" type="ORF">A8C56_11005</name>
</gene>
<dbReference type="Proteomes" id="UP000077667">
    <property type="component" value="Chromosome"/>
</dbReference>